<organism evidence="1 2">
    <name type="scientific">Aminirod propionatiphilus</name>
    <dbReference type="NCBI Taxonomy" id="3415223"/>
    <lineage>
        <taxon>Bacteria</taxon>
        <taxon>Thermotogati</taxon>
        <taxon>Synergistota</taxon>
        <taxon>Synergistia</taxon>
        <taxon>Synergistales</taxon>
        <taxon>Aminiphilaceae</taxon>
        <taxon>Aminirod</taxon>
    </lineage>
</organism>
<proteinExistence type="predicted"/>
<accession>A0ACD1DVK4</accession>
<dbReference type="EMBL" id="CP074691">
    <property type="protein sequence ID" value="QVL36193.1"/>
    <property type="molecule type" value="Genomic_DNA"/>
</dbReference>
<protein>
    <submittedName>
        <fullName evidence="1">Dynamin family protein</fullName>
    </submittedName>
</protein>
<sequence length="570" mass="63298">MAEGLSQSASLLEEAGPAFLLPQASLRGLTERLAEGRFHLAVLGQFKRGKSTLLNALLGADILPTAVVPLTAIPTQIRWGEEPGAVVRFSREKEALFSAKDGVPLKAFLTRYVSESANPENALAVTSVEIAYPSPLLERGIVLIDTPGIGSTFRHNTETTLDFLAQCDAALFVLSADPPPTEAELAFLDQVRTQVPRLFFVLNKVDYLDPDEAGEVEAFLRNLLTEKVGLPRETLVFPLSAKKALQARERGDASLWESSGLEALRRHLVDFSVAEKERALIQALSGRGADIVAEALLSLRLEFRSLAMPLEDLQRRLNVFDEKIALLERQRRRVTALLDVEKKEVQAFLEELARSIRERARVELERKLADASLAQSDIDAALPGYFEKLFAEATEAVSARTGEALSFHQASADELIEAVRKTAAELFDIPYHAPSGDEAFATVRRPYWVTETASTLNPLDGVFGFRRGDSRSERIDKLLLSNVENLRWSLLQSVNEAFRRFAARLEQRLAATTKATHGAVKAALDRRREAREIFDEKTRHLGKLIEELEGIYEEFLSLAGHRNAPANDRR</sequence>
<reference evidence="1" key="1">
    <citation type="submission" date="2021-05" db="EMBL/GenBank/DDBJ databases">
        <title>An isolated secondary fermenter in methanogenic hydrocarbon-degrading communities.</title>
        <authorList>
            <person name="Liu Y.-F."/>
            <person name="Liu Z.-l."/>
        </authorList>
    </citation>
    <scope>NUCLEOTIDE SEQUENCE</scope>
    <source>
        <strain evidence="1">L-13</strain>
    </source>
</reference>
<dbReference type="Proteomes" id="UP000682204">
    <property type="component" value="Chromosome"/>
</dbReference>
<evidence type="ECO:0000313" key="1">
    <source>
        <dbReference type="EMBL" id="QVL36193.1"/>
    </source>
</evidence>
<name>A0ACD1DVK4_9BACT</name>
<keyword evidence="2" id="KW-1185">Reference proteome</keyword>
<gene>
    <name evidence="1" type="ORF">KIH16_13875</name>
</gene>
<evidence type="ECO:0000313" key="2">
    <source>
        <dbReference type="Proteomes" id="UP000682204"/>
    </source>
</evidence>